<dbReference type="AlphaFoldDB" id="A0A5J4X2R6"/>
<comment type="caution">
    <text evidence="1">The sequence shown here is derived from an EMBL/GenBank/DDBJ whole genome shotgun (WGS) entry which is preliminary data.</text>
</comment>
<dbReference type="Proteomes" id="UP000324800">
    <property type="component" value="Unassembled WGS sequence"/>
</dbReference>
<reference evidence="1 2" key="1">
    <citation type="submission" date="2019-03" db="EMBL/GenBank/DDBJ databases">
        <title>Single cell metagenomics reveals metabolic interactions within the superorganism composed of flagellate Streblomastix strix and complex community of Bacteroidetes bacteria on its surface.</title>
        <authorList>
            <person name="Treitli S.C."/>
            <person name="Kolisko M."/>
            <person name="Husnik F."/>
            <person name="Keeling P."/>
            <person name="Hampl V."/>
        </authorList>
    </citation>
    <scope>NUCLEOTIDE SEQUENCE [LARGE SCALE GENOMIC DNA]</scope>
    <source>
        <strain evidence="1">ST1C</strain>
    </source>
</reference>
<evidence type="ECO:0000313" key="1">
    <source>
        <dbReference type="EMBL" id="KAA6400739.1"/>
    </source>
</evidence>
<proteinExistence type="predicted"/>
<dbReference type="EMBL" id="SNRW01000509">
    <property type="protein sequence ID" value="KAA6400739.1"/>
    <property type="molecule type" value="Genomic_DNA"/>
</dbReference>
<protein>
    <submittedName>
        <fullName evidence="1">Uncharacterized protein</fullName>
    </submittedName>
</protein>
<evidence type="ECO:0000313" key="2">
    <source>
        <dbReference type="Proteomes" id="UP000324800"/>
    </source>
</evidence>
<name>A0A5J4X2R6_9EUKA</name>
<organism evidence="1 2">
    <name type="scientific">Streblomastix strix</name>
    <dbReference type="NCBI Taxonomy" id="222440"/>
    <lineage>
        <taxon>Eukaryota</taxon>
        <taxon>Metamonada</taxon>
        <taxon>Preaxostyla</taxon>
        <taxon>Oxymonadida</taxon>
        <taxon>Streblomastigidae</taxon>
        <taxon>Streblomastix</taxon>
    </lineage>
</organism>
<accession>A0A5J4X2R6</accession>
<sequence length="104" mass="11668">MIVQLNSTVMRNIWIALRGGIRIVADVVIINEMIEIVIAQVITTLQLTSEVKIKMMSFAVKCVDMTMALMKAMMQMMSFDLIVGSRSANSDSGNYYQTEKASFH</sequence>
<gene>
    <name evidence="1" type="ORF">EZS28_003731</name>
</gene>